<keyword evidence="5" id="KW-1003">Cell membrane</keyword>
<dbReference type="InterPro" id="IPR048279">
    <property type="entry name" value="MdtK-like"/>
</dbReference>
<keyword evidence="12" id="KW-1185">Reference proteome</keyword>
<accession>A0ABS4E8Q6</accession>
<dbReference type="PANTHER" id="PTHR43823:SF3">
    <property type="entry name" value="MULTIDRUG EXPORT PROTEIN MEPA"/>
    <property type="match status" value="1"/>
</dbReference>
<feature type="transmembrane region" description="Helical" evidence="10">
    <location>
        <begin position="393"/>
        <end position="413"/>
    </location>
</feature>
<dbReference type="PANTHER" id="PTHR43823">
    <property type="entry name" value="SPORULATION PROTEIN YKVU"/>
    <property type="match status" value="1"/>
</dbReference>
<keyword evidence="4" id="KW-0813">Transport</keyword>
<feature type="transmembrane region" description="Helical" evidence="10">
    <location>
        <begin position="95"/>
        <end position="118"/>
    </location>
</feature>
<dbReference type="CDD" id="cd13143">
    <property type="entry name" value="MATE_MepA_like"/>
    <property type="match status" value="1"/>
</dbReference>
<feature type="transmembrane region" description="Helical" evidence="10">
    <location>
        <begin position="272"/>
        <end position="292"/>
    </location>
</feature>
<evidence type="ECO:0000256" key="9">
    <source>
        <dbReference type="ARBA" id="ARBA00023251"/>
    </source>
</evidence>
<keyword evidence="7 10" id="KW-1133">Transmembrane helix</keyword>
<feature type="transmembrane region" description="Helical" evidence="10">
    <location>
        <begin position="16"/>
        <end position="36"/>
    </location>
</feature>
<evidence type="ECO:0000313" key="12">
    <source>
        <dbReference type="Proteomes" id="UP000767291"/>
    </source>
</evidence>
<keyword evidence="9" id="KW-0046">Antibiotic resistance</keyword>
<evidence type="ECO:0000256" key="3">
    <source>
        <dbReference type="ARBA" id="ARBA00022106"/>
    </source>
</evidence>
<evidence type="ECO:0000256" key="10">
    <source>
        <dbReference type="SAM" id="Phobius"/>
    </source>
</evidence>
<evidence type="ECO:0000313" key="11">
    <source>
        <dbReference type="EMBL" id="MBP1854301.1"/>
    </source>
</evidence>
<evidence type="ECO:0000256" key="5">
    <source>
        <dbReference type="ARBA" id="ARBA00022475"/>
    </source>
</evidence>
<evidence type="ECO:0000256" key="4">
    <source>
        <dbReference type="ARBA" id="ARBA00022448"/>
    </source>
</evidence>
<name>A0ABS4E8Q6_9FIRM</name>
<dbReference type="EMBL" id="JAGGJX010000001">
    <property type="protein sequence ID" value="MBP1854301.1"/>
    <property type="molecule type" value="Genomic_DNA"/>
</dbReference>
<dbReference type="InterPro" id="IPR051327">
    <property type="entry name" value="MATE_MepA_subfamily"/>
</dbReference>
<feature type="transmembrane region" description="Helical" evidence="10">
    <location>
        <begin position="317"/>
        <end position="343"/>
    </location>
</feature>
<feature type="transmembrane region" description="Helical" evidence="10">
    <location>
        <begin position="48"/>
        <end position="74"/>
    </location>
</feature>
<comment type="caution">
    <text evidence="11">The sequence shown here is derived from an EMBL/GenBank/DDBJ whole genome shotgun (WGS) entry which is preliminary data.</text>
</comment>
<evidence type="ECO:0000256" key="8">
    <source>
        <dbReference type="ARBA" id="ARBA00023136"/>
    </source>
</evidence>
<feature type="transmembrane region" description="Helical" evidence="10">
    <location>
        <begin position="167"/>
        <end position="191"/>
    </location>
</feature>
<reference evidence="11 12" key="1">
    <citation type="submission" date="2021-03" db="EMBL/GenBank/DDBJ databases">
        <title>Genomic Encyclopedia of Type Strains, Phase IV (KMG-IV): sequencing the most valuable type-strain genomes for metagenomic binning, comparative biology and taxonomic classification.</title>
        <authorList>
            <person name="Goeker M."/>
        </authorList>
    </citation>
    <scope>NUCLEOTIDE SEQUENCE [LARGE SCALE GENOMIC DNA]</scope>
    <source>
        <strain evidence="11 12">DSM 1289</strain>
    </source>
</reference>
<feature type="transmembrane region" description="Helical" evidence="10">
    <location>
        <begin position="138"/>
        <end position="155"/>
    </location>
</feature>
<evidence type="ECO:0000256" key="1">
    <source>
        <dbReference type="ARBA" id="ARBA00004651"/>
    </source>
</evidence>
<evidence type="ECO:0000256" key="6">
    <source>
        <dbReference type="ARBA" id="ARBA00022692"/>
    </source>
</evidence>
<dbReference type="NCBIfam" id="TIGR00797">
    <property type="entry name" value="matE"/>
    <property type="match status" value="1"/>
</dbReference>
<feature type="transmembrane region" description="Helical" evidence="10">
    <location>
        <begin position="363"/>
        <end position="381"/>
    </location>
</feature>
<dbReference type="InterPro" id="IPR002528">
    <property type="entry name" value="MATE_fam"/>
</dbReference>
<proteinExistence type="inferred from homology"/>
<gene>
    <name evidence="11" type="ORF">J2Z43_000691</name>
</gene>
<dbReference type="Pfam" id="PF01554">
    <property type="entry name" value="MatE"/>
    <property type="match status" value="2"/>
</dbReference>
<dbReference type="InterPro" id="IPR045070">
    <property type="entry name" value="MATE_MepA-like"/>
</dbReference>
<protein>
    <recommendedName>
        <fullName evidence="3">Multidrug export protein MepA</fullName>
    </recommendedName>
</protein>
<dbReference type="PIRSF" id="PIRSF006603">
    <property type="entry name" value="DinF"/>
    <property type="match status" value="1"/>
</dbReference>
<feature type="transmembrane region" description="Helical" evidence="10">
    <location>
        <begin position="239"/>
        <end position="260"/>
    </location>
</feature>
<keyword evidence="8 10" id="KW-0472">Membrane</keyword>
<comment type="subcellular location">
    <subcellularLocation>
        <location evidence="1">Cell membrane</location>
        <topology evidence="1">Multi-pass membrane protein</topology>
    </subcellularLocation>
</comment>
<feature type="transmembrane region" description="Helical" evidence="10">
    <location>
        <begin position="197"/>
        <end position="218"/>
    </location>
</feature>
<feature type="transmembrane region" description="Helical" evidence="10">
    <location>
        <begin position="419"/>
        <end position="438"/>
    </location>
</feature>
<evidence type="ECO:0000256" key="7">
    <source>
        <dbReference type="ARBA" id="ARBA00022989"/>
    </source>
</evidence>
<organism evidence="11 12">
    <name type="scientific">Metaclostridioides mangenotii</name>
    <dbReference type="NCBI Taxonomy" id="1540"/>
    <lineage>
        <taxon>Bacteria</taxon>
        <taxon>Bacillati</taxon>
        <taxon>Bacillota</taxon>
        <taxon>Clostridia</taxon>
        <taxon>Peptostreptococcales</taxon>
        <taxon>Peptostreptococcaceae</taxon>
        <taxon>Metaclostridioides</taxon>
    </lineage>
</organism>
<dbReference type="RefSeq" id="WP_209455841.1">
    <property type="nucleotide sequence ID" value="NZ_BAAACS010000017.1"/>
</dbReference>
<keyword evidence="6 10" id="KW-0812">Transmembrane</keyword>
<comment type="similarity">
    <text evidence="2">Belongs to the multi antimicrobial extrusion (MATE) (TC 2.A.66.1) family. MepA subfamily.</text>
</comment>
<dbReference type="Proteomes" id="UP000767291">
    <property type="component" value="Unassembled WGS sequence"/>
</dbReference>
<sequence length="455" mass="48869">MVSQQILGTERISKLLIKYSIPAIIGMLVNSLYNVVDRIFIGNIEGVGSLAITGLGVTMPIMTIILAFGMLIGIGTTTTISLKLGEGKVEDARKLIGNAMTLSVVVGIILTIIGLVFQDQILILFGASENTIFYAKEYINIILMGTVVNLLAFSLNHSIRGDGAPAISAGIMIVGCLTNIILDYVLIFIFGMGIKGAAIATVTSQALTAVLTIAYYVSGKSNLKFEKKSLKLESHLVKAVFAIGMSSFAMQLAASLVQVVSNHALKSYGGDLAIGAMATVSSIAMFFLMPVFGMNQGAQPIVGFNYGAKQYDRVRKAYMGSLAAATILLTFGFLAVQLFPHAIVGIFNKDPELMAISVNGLRVYLFMLPIIGISIIGGVFIQSIGKAKMSMILSLLRQVILLIPFIIILPRFMGLKGVWMAQPLSDLIAVILTGYVVNKELKRQKQLMIDQNKAI</sequence>
<evidence type="ECO:0000256" key="2">
    <source>
        <dbReference type="ARBA" id="ARBA00008417"/>
    </source>
</evidence>